<sequence>MDQRLVFPKGDLSPHDSASDGEEKEFSDDDDDDRNHKHRRRETQSHSLERDPVQVSARPYRNRNKPFENGDPHREAAAQSNETWRNFNMPPLEKDYPGKFDRRRPGSTVVPRAPLDLNHRGRGNQSWTGDPGSGRGRGRELGSWSARDCRFSSVDFNPAMSQQGYVPSSLFAGRGMSSVANPQNAAWNAFGLVPGLPNGGLDSLHSLGLQRNLRAPINPSMNMGMPHQRCRDFEERGFCLRGDMCPMEHGINRIVIEDVQSLSQFNLPVTLPNAHVMSASAGPGPSSAISAPSSTLGNGQGVYGKSSKAGANDDGLGSNGATGSSVATGADFYDPDQPLWTIDSARTSAEVLAPDPTKVTRGDNQPVPTHDQHIGLYSSAANEHPVKNSGSALGSHITTSSVRGQSRSLKNRIIPVQTGIANEDQVLDTVDDAIGYQGKMTNADDVVSHSMESMKTLNNTARFIQKPSQKAKCTLFVSGIPQKDNRRDALLSHFQKFGEVINVYIPTNSERAFVQFSKREEAEDALKAPDAVMGNRFIKLWWANRDNIPVGGISTASSVPLASPFVTAASVPDVATKGKDVPKGSSSHDSVLPVPSFDHPKSLVNNGPTPAMQKKVENLDYLKEIRKKQEMLDKKRSEFKRALERLEKQKQATGSKADLAMEQAAKRHKGDIVADVQKAGSPISIGSSSIVSSTQAEMTDRSRSGGNIKTQSSDTSTVMALTESSSFKQSTRQQALAGTSFAMNRFKLDNRPTSFKVIPPLPSGLANVSALKEHFSTFGELSNVGLEDIELGDNADESNKCACVYFTTRHSAEKAFSNGKCWKGHNMQFMWLTSSNVSKDDAGRENPSSPSTKGSSDANSQPVGEGASLVSQKTTMSGDEVSENSERRDKSSDHVVPDDEMHSSLTPTSSEMQSSQG</sequence>
<evidence type="ECO:0000256" key="5">
    <source>
        <dbReference type="SAM" id="MobiDB-lite"/>
    </source>
</evidence>
<feature type="region of interest" description="Disordered" evidence="5">
    <location>
        <begin position="686"/>
        <end position="714"/>
    </location>
</feature>
<keyword evidence="3" id="KW-0479">Metal-binding</keyword>
<feature type="zinc finger region" description="C3H1-type" evidence="3">
    <location>
        <begin position="224"/>
        <end position="252"/>
    </location>
</feature>
<evidence type="ECO:0000256" key="4">
    <source>
        <dbReference type="SAM" id="Coils"/>
    </source>
</evidence>
<dbReference type="PANTHER" id="PTHR14398:SF0">
    <property type="entry name" value="ZINC FINGER PROTEIN SWM"/>
    <property type="match status" value="1"/>
</dbReference>
<dbReference type="InterPro" id="IPR000504">
    <property type="entry name" value="RRM_dom"/>
</dbReference>
<feature type="compositionally biased region" description="Basic and acidic residues" evidence="5">
    <location>
        <begin position="42"/>
        <end position="52"/>
    </location>
</feature>
<dbReference type="SUPFAM" id="SSF54928">
    <property type="entry name" value="RNA-binding domain, RBD"/>
    <property type="match status" value="1"/>
</dbReference>
<feature type="compositionally biased region" description="Polar residues" evidence="5">
    <location>
        <begin position="846"/>
        <end position="862"/>
    </location>
</feature>
<dbReference type="SMART" id="SM00356">
    <property type="entry name" value="ZnF_C3H1"/>
    <property type="match status" value="1"/>
</dbReference>
<dbReference type="PANTHER" id="PTHR14398">
    <property type="entry name" value="RNA RECOGNITION RRM/RNP DOMAIN"/>
    <property type="match status" value="1"/>
</dbReference>
<dbReference type="FunFam" id="3.30.70.330:FF:000719">
    <property type="entry name" value="Predicted protein"/>
    <property type="match status" value="1"/>
</dbReference>
<feature type="coiled-coil region" evidence="4">
    <location>
        <begin position="625"/>
        <end position="663"/>
    </location>
</feature>
<dbReference type="InterPro" id="IPR035979">
    <property type="entry name" value="RBD_domain_sf"/>
</dbReference>
<keyword evidence="3" id="KW-0863">Zinc-finger</keyword>
<dbReference type="Gene3D" id="3.30.70.330">
    <property type="match status" value="2"/>
</dbReference>
<feature type="compositionally biased region" description="Polar residues" evidence="5">
    <location>
        <begin position="704"/>
        <end position="714"/>
    </location>
</feature>
<keyword evidence="3" id="KW-0862">Zinc</keyword>
<dbReference type="GO" id="GO:0005634">
    <property type="term" value="C:nucleus"/>
    <property type="evidence" value="ECO:0007669"/>
    <property type="project" value="TreeGrafter"/>
</dbReference>
<evidence type="ECO:0000259" key="6">
    <source>
        <dbReference type="PROSITE" id="PS50102"/>
    </source>
</evidence>
<dbReference type="InterPro" id="IPR045137">
    <property type="entry name" value="RBM26/27"/>
</dbReference>
<feature type="region of interest" description="Disordered" evidence="5">
    <location>
        <begin position="280"/>
        <end position="322"/>
    </location>
</feature>
<feature type="domain" description="RRM" evidence="6">
    <location>
        <begin position="473"/>
        <end position="545"/>
    </location>
</feature>
<dbReference type="SMART" id="SM00360">
    <property type="entry name" value="RRM"/>
    <property type="match status" value="1"/>
</dbReference>
<dbReference type="AlphaFoldDB" id="A0A6L5B9J9"/>
<dbReference type="PROSITE" id="PS50102">
    <property type="entry name" value="RRM"/>
    <property type="match status" value="1"/>
</dbReference>
<evidence type="ECO:0000256" key="2">
    <source>
        <dbReference type="PROSITE-ProRule" id="PRU00176"/>
    </source>
</evidence>
<dbReference type="InterPro" id="IPR012677">
    <property type="entry name" value="Nucleotide-bd_a/b_plait_sf"/>
</dbReference>
<accession>A0A6L5B9J9</accession>
<gene>
    <name evidence="8" type="ORF">AG4045_010495</name>
</gene>
<feature type="domain" description="C3H1-type" evidence="7">
    <location>
        <begin position="224"/>
        <end position="252"/>
    </location>
</feature>
<comment type="caution">
    <text evidence="8">The sequence shown here is derived from an EMBL/GenBank/DDBJ whole genome shotgun (WGS) entry which is preliminary data.</text>
</comment>
<dbReference type="InterPro" id="IPR000571">
    <property type="entry name" value="Znf_CCCH"/>
</dbReference>
<feature type="compositionally biased region" description="Polar residues" evidence="5">
    <location>
        <begin position="903"/>
        <end position="917"/>
    </location>
</feature>
<feature type="region of interest" description="Disordered" evidence="5">
    <location>
        <begin position="837"/>
        <end position="917"/>
    </location>
</feature>
<evidence type="ECO:0000256" key="3">
    <source>
        <dbReference type="PROSITE-ProRule" id="PRU00723"/>
    </source>
</evidence>
<evidence type="ECO:0000259" key="7">
    <source>
        <dbReference type="PROSITE" id="PS50103"/>
    </source>
</evidence>
<keyword evidence="1 2" id="KW-0694">RNA-binding</keyword>
<dbReference type="PROSITE" id="PS50103">
    <property type="entry name" value="ZF_C3H1"/>
    <property type="match status" value="1"/>
</dbReference>
<evidence type="ECO:0008006" key="10">
    <source>
        <dbReference type="Google" id="ProtNLM"/>
    </source>
</evidence>
<feature type="compositionally biased region" description="Acidic residues" evidence="5">
    <location>
        <begin position="19"/>
        <end position="32"/>
    </location>
</feature>
<dbReference type="EMBL" id="WRXP01001616">
    <property type="protein sequence ID" value="KAF1002168.1"/>
    <property type="molecule type" value="Genomic_DNA"/>
</dbReference>
<feature type="compositionally biased region" description="Basic and acidic residues" evidence="5">
    <location>
        <begin position="92"/>
        <end position="104"/>
    </location>
</feature>
<evidence type="ECO:0000256" key="1">
    <source>
        <dbReference type="ARBA" id="ARBA00022884"/>
    </source>
</evidence>
<dbReference type="Proteomes" id="UP000593563">
    <property type="component" value="Unassembled WGS sequence"/>
</dbReference>
<protein>
    <recommendedName>
        <fullName evidence="10">C3H1-type domain-containing protein</fullName>
    </recommendedName>
</protein>
<keyword evidence="9" id="KW-1185">Reference proteome</keyword>
<dbReference type="GO" id="GO:0008270">
    <property type="term" value="F:zinc ion binding"/>
    <property type="evidence" value="ECO:0007669"/>
    <property type="project" value="UniProtKB-KW"/>
</dbReference>
<keyword evidence="4" id="KW-0175">Coiled coil</keyword>
<dbReference type="GO" id="GO:0003723">
    <property type="term" value="F:RNA binding"/>
    <property type="evidence" value="ECO:0007669"/>
    <property type="project" value="UniProtKB-UniRule"/>
</dbReference>
<proteinExistence type="predicted"/>
<reference evidence="8" key="1">
    <citation type="submission" date="2020-01" db="EMBL/GenBank/DDBJ databases">
        <title>The Celery Genome Sequence Reveals Sequential Paleo-tetraploidization, Resistance Gene Elimination, Karyotype Evolution, and Functional Innovation in Apiales.</title>
        <authorList>
            <person name="Song X."/>
        </authorList>
    </citation>
    <scope>NUCLEOTIDE SEQUENCE</scope>
    <source>
        <tissue evidence="8">Leaf</tissue>
    </source>
</reference>
<dbReference type="CDD" id="cd12257">
    <property type="entry name" value="RRM1_RBM26_like"/>
    <property type="match status" value="1"/>
</dbReference>
<dbReference type="Pfam" id="PF00076">
    <property type="entry name" value="RRM_1"/>
    <property type="match status" value="1"/>
</dbReference>
<evidence type="ECO:0000313" key="9">
    <source>
        <dbReference type="Proteomes" id="UP000593563"/>
    </source>
</evidence>
<feature type="compositionally biased region" description="Low complexity" evidence="5">
    <location>
        <begin position="280"/>
        <end position="294"/>
    </location>
</feature>
<feature type="region of interest" description="Disordered" evidence="5">
    <location>
        <begin position="576"/>
        <end position="599"/>
    </location>
</feature>
<name>A0A6L5B9J9_APIGR</name>
<evidence type="ECO:0000313" key="8">
    <source>
        <dbReference type="EMBL" id="KAF1002168.1"/>
    </source>
</evidence>
<feature type="compositionally biased region" description="Basic and acidic residues" evidence="5">
    <location>
        <begin position="65"/>
        <end position="76"/>
    </location>
</feature>
<feature type="region of interest" description="Disordered" evidence="5">
    <location>
        <begin position="1"/>
        <end position="141"/>
    </location>
</feature>
<organism evidence="8 9">
    <name type="scientific">Apium graveolens</name>
    <name type="common">Celery</name>
    <dbReference type="NCBI Taxonomy" id="4045"/>
    <lineage>
        <taxon>Eukaryota</taxon>
        <taxon>Viridiplantae</taxon>
        <taxon>Streptophyta</taxon>
        <taxon>Embryophyta</taxon>
        <taxon>Tracheophyta</taxon>
        <taxon>Spermatophyta</taxon>
        <taxon>Magnoliopsida</taxon>
        <taxon>eudicotyledons</taxon>
        <taxon>Gunneridae</taxon>
        <taxon>Pentapetalae</taxon>
        <taxon>asterids</taxon>
        <taxon>campanulids</taxon>
        <taxon>Apiales</taxon>
        <taxon>Apiaceae</taxon>
        <taxon>Apioideae</taxon>
        <taxon>apioid superclade</taxon>
        <taxon>Apieae</taxon>
        <taxon>Apium</taxon>
    </lineage>
</organism>
<feature type="compositionally biased region" description="Basic and acidic residues" evidence="5">
    <location>
        <begin position="884"/>
        <end position="902"/>
    </location>
</feature>